<evidence type="ECO:0000313" key="2">
    <source>
        <dbReference type="EMBL" id="CAG8755574.1"/>
    </source>
</evidence>
<accession>A0A9N9NNT7</accession>
<gene>
    <name evidence="2" type="ORF">DERYTH_LOCUS17293</name>
</gene>
<sequence length="113" mass="13296">MFHKIEDRVKLGKFAKDSIDNAFKRYARSYYSDFQKLNIFFFRAQLLIFDRKYAPLFRLRRLALVELPFQKNSSSTELSIIEDGEEQSNGGKSEFDYLIPTSNTPRSSINIKK</sequence>
<dbReference type="EMBL" id="CAJVPY010016144">
    <property type="protein sequence ID" value="CAG8755574.1"/>
    <property type="molecule type" value="Genomic_DNA"/>
</dbReference>
<feature type="region of interest" description="Disordered" evidence="1">
    <location>
        <begin position="73"/>
        <end position="113"/>
    </location>
</feature>
<protein>
    <submittedName>
        <fullName evidence="2">6584_t:CDS:1</fullName>
    </submittedName>
</protein>
<name>A0A9N9NNT7_9GLOM</name>
<proteinExistence type="predicted"/>
<evidence type="ECO:0000313" key="3">
    <source>
        <dbReference type="Proteomes" id="UP000789405"/>
    </source>
</evidence>
<reference evidence="2" key="1">
    <citation type="submission" date="2021-06" db="EMBL/GenBank/DDBJ databases">
        <authorList>
            <person name="Kallberg Y."/>
            <person name="Tangrot J."/>
            <person name="Rosling A."/>
        </authorList>
    </citation>
    <scope>NUCLEOTIDE SEQUENCE</scope>
    <source>
        <strain evidence="2">MA453B</strain>
    </source>
</reference>
<comment type="caution">
    <text evidence="2">The sequence shown here is derived from an EMBL/GenBank/DDBJ whole genome shotgun (WGS) entry which is preliminary data.</text>
</comment>
<dbReference type="AlphaFoldDB" id="A0A9N9NNT7"/>
<dbReference type="Proteomes" id="UP000789405">
    <property type="component" value="Unassembled WGS sequence"/>
</dbReference>
<keyword evidence="3" id="KW-1185">Reference proteome</keyword>
<dbReference type="OrthoDB" id="2443682at2759"/>
<evidence type="ECO:0000256" key="1">
    <source>
        <dbReference type="SAM" id="MobiDB-lite"/>
    </source>
</evidence>
<feature type="compositionally biased region" description="Polar residues" evidence="1">
    <location>
        <begin position="100"/>
        <end position="113"/>
    </location>
</feature>
<organism evidence="2 3">
    <name type="scientific">Dentiscutata erythropus</name>
    <dbReference type="NCBI Taxonomy" id="1348616"/>
    <lineage>
        <taxon>Eukaryota</taxon>
        <taxon>Fungi</taxon>
        <taxon>Fungi incertae sedis</taxon>
        <taxon>Mucoromycota</taxon>
        <taxon>Glomeromycotina</taxon>
        <taxon>Glomeromycetes</taxon>
        <taxon>Diversisporales</taxon>
        <taxon>Gigasporaceae</taxon>
        <taxon>Dentiscutata</taxon>
    </lineage>
</organism>